<gene>
    <name evidence="11" type="ORF">EJB05_13132</name>
</gene>
<evidence type="ECO:0000256" key="9">
    <source>
        <dbReference type="SAM" id="MobiDB-lite"/>
    </source>
</evidence>
<dbReference type="FunFam" id="1.10.510.10:FF:001023">
    <property type="entry name" value="Os07g0541700 protein"/>
    <property type="match status" value="1"/>
</dbReference>
<evidence type="ECO:0000313" key="11">
    <source>
        <dbReference type="EMBL" id="TVU39699.1"/>
    </source>
</evidence>
<dbReference type="PROSITE" id="PS00108">
    <property type="entry name" value="PROTEIN_KINASE_ST"/>
    <property type="match status" value="1"/>
</dbReference>
<dbReference type="PROSITE" id="PS50011">
    <property type="entry name" value="PROTEIN_KINASE_DOM"/>
    <property type="match status" value="1"/>
</dbReference>
<feature type="region of interest" description="Disordered" evidence="9">
    <location>
        <begin position="465"/>
        <end position="484"/>
    </location>
</feature>
<evidence type="ECO:0000256" key="3">
    <source>
        <dbReference type="ARBA" id="ARBA00022679"/>
    </source>
</evidence>
<keyword evidence="3" id="KW-0808">Transferase</keyword>
<keyword evidence="5" id="KW-0418">Kinase</keyword>
<dbReference type="Pfam" id="PF19584">
    <property type="entry name" value="MCAfunc"/>
    <property type="match status" value="1"/>
</dbReference>
<dbReference type="Gramene" id="TVU39699">
    <property type="protein sequence ID" value="TVU39699"/>
    <property type="gene ID" value="EJB05_13132"/>
</dbReference>
<keyword evidence="4" id="KW-0547">Nucleotide-binding</keyword>
<protein>
    <recommendedName>
        <fullName evidence="1">non-specific serine/threonine protein kinase</fullName>
        <ecNumber evidence="1">2.7.11.1</ecNumber>
    </recommendedName>
</protein>
<dbReference type="InterPro" id="IPR059179">
    <property type="entry name" value="MLKL-like_MCAfunc"/>
</dbReference>
<dbReference type="EC" id="2.7.11.1" evidence="1"/>
<evidence type="ECO:0000256" key="1">
    <source>
        <dbReference type="ARBA" id="ARBA00012513"/>
    </source>
</evidence>
<keyword evidence="2" id="KW-0723">Serine/threonine-protein kinase</keyword>
<evidence type="ECO:0000256" key="5">
    <source>
        <dbReference type="ARBA" id="ARBA00022777"/>
    </source>
</evidence>
<keyword evidence="6" id="KW-0067">ATP-binding</keyword>
<comment type="catalytic activity">
    <reaction evidence="8">
        <text>L-seryl-[protein] + ATP = O-phospho-L-seryl-[protein] + ADP + H(+)</text>
        <dbReference type="Rhea" id="RHEA:17989"/>
        <dbReference type="Rhea" id="RHEA-COMP:9863"/>
        <dbReference type="Rhea" id="RHEA-COMP:11604"/>
        <dbReference type="ChEBI" id="CHEBI:15378"/>
        <dbReference type="ChEBI" id="CHEBI:29999"/>
        <dbReference type="ChEBI" id="CHEBI:30616"/>
        <dbReference type="ChEBI" id="CHEBI:83421"/>
        <dbReference type="ChEBI" id="CHEBI:456216"/>
        <dbReference type="EC" id="2.7.11.1"/>
    </reaction>
</comment>
<dbReference type="PANTHER" id="PTHR27002">
    <property type="entry name" value="RECEPTOR-LIKE SERINE/THREONINE-PROTEIN KINASE SD1-8"/>
    <property type="match status" value="1"/>
</dbReference>
<dbReference type="InterPro" id="IPR008271">
    <property type="entry name" value="Ser/Thr_kinase_AS"/>
</dbReference>
<dbReference type="GO" id="GO:0007166">
    <property type="term" value="P:cell surface receptor signaling pathway"/>
    <property type="evidence" value="ECO:0007669"/>
    <property type="project" value="InterPro"/>
</dbReference>
<dbReference type="GO" id="GO:0004674">
    <property type="term" value="F:protein serine/threonine kinase activity"/>
    <property type="evidence" value="ECO:0007669"/>
    <property type="project" value="UniProtKB-KW"/>
</dbReference>
<dbReference type="Proteomes" id="UP000324897">
    <property type="component" value="Chromosome 4"/>
</dbReference>
<dbReference type="OrthoDB" id="643722at2759"/>
<feature type="non-terminal residue" evidence="11">
    <location>
        <position position="1"/>
    </location>
</feature>
<comment type="caution">
    <text evidence="11">The sequence shown here is derived from an EMBL/GenBank/DDBJ whole genome shotgun (WGS) entry which is preliminary data.</text>
</comment>
<dbReference type="Gene3D" id="1.20.930.20">
    <property type="entry name" value="Adaptor protein Cbl, N-terminal domain"/>
    <property type="match status" value="1"/>
</dbReference>
<evidence type="ECO:0000256" key="7">
    <source>
        <dbReference type="ARBA" id="ARBA00047899"/>
    </source>
</evidence>
<dbReference type="Gene3D" id="3.30.200.20">
    <property type="entry name" value="Phosphorylase Kinase, domain 1"/>
    <property type="match status" value="1"/>
</dbReference>
<dbReference type="PANTHER" id="PTHR27002:SF883">
    <property type="entry name" value="PROTEIN KINASE DOMAIN-CONTAINING PROTEIN"/>
    <property type="match status" value="1"/>
</dbReference>
<dbReference type="InterPro" id="IPR011009">
    <property type="entry name" value="Kinase-like_dom_sf"/>
</dbReference>
<dbReference type="Pfam" id="PF00069">
    <property type="entry name" value="Pkinase"/>
    <property type="match status" value="1"/>
</dbReference>
<dbReference type="AlphaFoldDB" id="A0A5J9VU17"/>
<accession>A0A5J9VU17</accession>
<organism evidence="11 12">
    <name type="scientific">Eragrostis curvula</name>
    <name type="common">weeping love grass</name>
    <dbReference type="NCBI Taxonomy" id="38414"/>
    <lineage>
        <taxon>Eukaryota</taxon>
        <taxon>Viridiplantae</taxon>
        <taxon>Streptophyta</taxon>
        <taxon>Embryophyta</taxon>
        <taxon>Tracheophyta</taxon>
        <taxon>Spermatophyta</taxon>
        <taxon>Magnoliopsida</taxon>
        <taxon>Liliopsida</taxon>
        <taxon>Poales</taxon>
        <taxon>Poaceae</taxon>
        <taxon>PACMAD clade</taxon>
        <taxon>Chloridoideae</taxon>
        <taxon>Eragrostideae</taxon>
        <taxon>Eragrostidinae</taxon>
        <taxon>Eragrostis</taxon>
    </lineage>
</organism>
<proteinExistence type="predicted"/>
<evidence type="ECO:0000256" key="6">
    <source>
        <dbReference type="ARBA" id="ARBA00022840"/>
    </source>
</evidence>
<keyword evidence="12" id="KW-1185">Reference proteome</keyword>
<sequence length="484" mass="54705">KLPVVTQTHSHRQRSTMSGLQTASAIAQVAGMDAFSLITLIVRAANTASQNKKTCRQLAKQVEQIRELLQSLENQPGIAITQRPETKAPLLELHETLQRARMLVESCQKGGYARQLCAGGTRAASLRDVQGRIDSFLRLFPIISHLDSTRLLVQVINSAAVRDTSSNGGTDEDTVWSHNNNTYTHDDHRLQNFSFSQLMTATDSFSFENQIEQGPLAILYKGHLCGNDVTLRKLSLSNSGQQLPQMQMKGGLKVEWPIRFRIIEGVAQGAIYLHNHSRQRIIHRDLKPSNVLLDSDMNPRISNFDLAKIVIEDSDQGTADCVVGSLGFIAPEYMEKGTFSVKTDVYSFGVMILETISGKRWTKQLQETYYKDLRIWAFKKTPWRGVKLEQRLKGFIHPSLHNVSFVGRIVPRCLSFPARRSILSQQKEVRRCIRVALLCIQQNPEQRPDMLEAARMLRPRKARVPFPRRPGYARESPMYAGDRS</sequence>
<dbReference type="GO" id="GO:0005524">
    <property type="term" value="F:ATP binding"/>
    <property type="evidence" value="ECO:0007669"/>
    <property type="project" value="UniProtKB-KW"/>
</dbReference>
<dbReference type="CDD" id="cd21037">
    <property type="entry name" value="MLKL_NTD"/>
    <property type="match status" value="1"/>
</dbReference>
<dbReference type="InterPro" id="IPR036537">
    <property type="entry name" value="Adaptor_Cbl_N_dom_sf"/>
</dbReference>
<dbReference type="SMART" id="SM00220">
    <property type="entry name" value="S_TKc"/>
    <property type="match status" value="1"/>
</dbReference>
<evidence type="ECO:0000313" key="12">
    <source>
        <dbReference type="Proteomes" id="UP000324897"/>
    </source>
</evidence>
<name>A0A5J9VU17_9POAL</name>
<evidence type="ECO:0000256" key="8">
    <source>
        <dbReference type="ARBA" id="ARBA00048679"/>
    </source>
</evidence>
<evidence type="ECO:0000256" key="2">
    <source>
        <dbReference type="ARBA" id="ARBA00022527"/>
    </source>
</evidence>
<dbReference type="Gene3D" id="1.10.510.10">
    <property type="entry name" value="Transferase(Phosphotransferase) domain 1"/>
    <property type="match status" value="1"/>
</dbReference>
<feature type="domain" description="Protein kinase" evidence="10">
    <location>
        <begin position="101"/>
        <end position="467"/>
    </location>
</feature>
<dbReference type="SUPFAM" id="SSF56112">
    <property type="entry name" value="Protein kinase-like (PK-like)"/>
    <property type="match status" value="1"/>
</dbReference>
<dbReference type="EMBL" id="RWGY01000007">
    <property type="protein sequence ID" value="TVU39699.1"/>
    <property type="molecule type" value="Genomic_DNA"/>
</dbReference>
<comment type="catalytic activity">
    <reaction evidence="7">
        <text>L-threonyl-[protein] + ATP = O-phospho-L-threonyl-[protein] + ADP + H(+)</text>
        <dbReference type="Rhea" id="RHEA:46608"/>
        <dbReference type="Rhea" id="RHEA-COMP:11060"/>
        <dbReference type="Rhea" id="RHEA-COMP:11605"/>
        <dbReference type="ChEBI" id="CHEBI:15378"/>
        <dbReference type="ChEBI" id="CHEBI:30013"/>
        <dbReference type="ChEBI" id="CHEBI:30616"/>
        <dbReference type="ChEBI" id="CHEBI:61977"/>
        <dbReference type="ChEBI" id="CHEBI:456216"/>
        <dbReference type="EC" id="2.7.11.1"/>
    </reaction>
</comment>
<evidence type="ECO:0000256" key="4">
    <source>
        <dbReference type="ARBA" id="ARBA00022741"/>
    </source>
</evidence>
<dbReference type="InterPro" id="IPR000719">
    <property type="entry name" value="Prot_kinase_dom"/>
</dbReference>
<evidence type="ECO:0000259" key="10">
    <source>
        <dbReference type="PROSITE" id="PS50011"/>
    </source>
</evidence>
<reference evidence="11 12" key="1">
    <citation type="journal article" date="2019" name="Sci. Rep.">
        <title>A high-quality genome of Eragrostis curvula grass provides insights into Poaceae evolution and supports new strategies to enhance forage quality.</title>
        <authorList>
            <person name="Carballo J."/>
            <person name="Santos B.A.C.M."/>
            <person name="Zappacosta D."/>
            <person name="Garbus I."/>
            <person name="Selva J.P."/>
            <person name="Gallo C.A."/>
            <person name="Diaz A."/>
            <person name="Albertini E."/>
            <person name="Caccamo M."/>
            <person name="Echenique V."/>
        </authorList>
    </citation>
    <scope>NUCLEOTIDE SEQUENCE [LARGE SCALE GENOMIC DNA]</scope>
    <source>
        <strain evidence="12">cv. Victoria</strain>
        <tissue evidence="11">Leaf</tissue>
    </source>
</reference>
<dbReference type="GO" id="GO:0005886">
    <property type="term" value="C:plasma membrane"/>
    <property type="evidence" value="ECO:0007669"/>
    <property type="project" value="TreeGrafter"/>
</dbReference>
<dbReference type="InterPro" id="IPR045766">
    <property type="entry name" value="MCAfunc"/>
</dbReference>